<dbReference type="RefSeq" id="WP_345917693.1">
    <property type="nucleotide sequence ID" value="NZ_JBDIVE010000001.1"/>
</dbReference>
<dbReference type="EMBL" id="JBDIVE010000001">
    <property type="protein sequence ID" value="MEN3066922.1"/>
    <property type="molecule type" value="Genomic_DNA"/>
</dbReference>
<comment type="similarity">
    <text evidence="1">Belongs to the phD/YefM antitoxin family.</text>
</comment>
<evidence type="ECO:0000256" key="1">
    <source>
        <dbReference type="ARBA" id="ARBA00009981"/>
    </source>
</evidence>
<comment type="caution">
    <text evidence="2">The sequence shown here is derived from an EMBL/GenBank/DDBJ whole genome shotgun (WGS) entry which is preliminary data.</text>
</comment>
<dbReference type="Proteomes" id="UP001410394">
    <property type="component" value="Unassembled WGS sequence"/>
</dbReference>
<proteinExistence type="inferred from homology"/>
<name>A0ABU9YT76_9RHOO</name>
<evidence type="ECO:0000313" key="3">
    <source>
        <dbReference type="Proteomes" id="UP001410394"/>
    </source>
</evidence>
<organism evidence="2 3">
    <name type="scientific">Uliginosibacterium sediminicola</name>
    <dbReference type="NCBI Taxonomy" id="2024550"/>
    <lineage>
        <taxon>Bacteria</taxon>
        <taxon>Pseudomonadati</taxon>
        <taxon>Pseudomonadota</taxon>
        <taxon>Betaproteobacteria</taxon>
        <taxon>Rhodocyclales</taxon>
        <taxon>Zoogloeaceae</taxon>
        <taxon>Uliginosibacterium</taxon>
    </lineage>
</organism>
<evidence type="ECO:0000313" key="2">
    <source>
        <dbReference type="EMBL" id="MEN3066922.1"/>
    </source>
</evidence>
<dbReference type="Gene3D" id="3.40.1620.10">
    <property type="entry name" value="YefM-like domain"/>
    <property type="match status" value="1"/>
</dbReference>
<protein>
    <submittedName>
        <fullName evidence="2">Type II toxin-antitoxin system prevent-host-death family antitoxin</fullName>
    </submittedName>
</protein>
<dbReference type="SUPFAM" id="SSF143120">
    <property type="entry name" value="YefM-like"/>
    <property type="match status" value="1"/>
</dbReference>
<keyword evidence="3" id="KW-1185">Reference proteome</keyword>
<dbReference type="InterPro" id="IPR036165">
    <property type="entry name" value="YefM-like_sf"/>
</dbReference>
<sequence length="83" mass="8860">MATVDIAKAKTSLSRLVASLERGELNEVVITRAGHPVAKLVPVAAVTGKRLGVAKGMFEVPDDLDTPHDADIESMFNGVTFRK</sequence>
<gene>
    <name evidence="2" type="ORF">ABDB84_00440</name>
</gene>
<reference evidence="2 3" key="1">
    <citation type="journal article" date="2018" name="Int. J. Syst. Evol. Microbiol.">
        <title>Uliginosibacterium sediminicola sp. nov., isolated from freshwater sediment.</title>
        <authorList>
            <person name="Hwang W.M."/>
            <person name="Kim S.M."/>
            <person name="Kang K."/>
            <person name="Ahn T.Y."/>
        </authorList>
    </citation>
    <scope>NUCLEOTIDE SEQUENCE [LARGE SCALE GENOMIC DNA]</scope>
    <source>
        <strain evidence="2 3">M1-21</strain>
    </source>
</reference>
<accession>A0ABU9YT76</accession>
<dbReference type="NCBIfam" id="TIGR01552">
    <property type="entry name" value="phd_fam"/>
    <property type="match status" value="1"/>
</dbReference>